<proteinExistence type="inferred from homology"/>
<feature type="compositionally biased region" description="Low complexity" evidence="9">
    <location>
        <begin position="185"/>
        <end position="199"/>
    </location>
</feature>
<dbReference type="AlphaFoldDB" id="A0AAV5R140"/>
<dbReference type="EMBL" id="BTGB01000001">
    <property type="protein sequence ID" value="GMM44991.1"/>
    <property type="molecule type" value="Genomic_DNA"/>
</dbReference>
<sequence>MNSLDTVTILAILVFIISLLDKSTVNKWISTIFIKKSPQLDSLNALIIQRREIEIERNKLSAQDNYARWTKLNRRLDKLDIEIQSISSQIKSSNVTSTATISTIVTILLSSPQWILRLFYAKTAVMHLIPGINTFPKPFSLILRFPWGKYNTVGAVFWAAAIDIVLTAIKNWTVVTKQLLTVSNTNTNTNTNNTNNTTTKTDASK</sequence>
<dbReference type="GO" id="GO:0043529">
    <property type="term" value="C:GET complex"/>
    <property type="evidence" value="ECO:0007669"/>
    <property type="project" value="TreeGrafter"/>
</dbReference>
<evidence type="ECO:0000256" key="5">
    <source>
        <dbReference type="ARBA" id="ARBA00022824"/>
    </source>
</evidence>
<keyword evidence="3" id="KW-0813">Transport</keyword>
<evidence type="ECO:0000256" key="3">
    <source>
        <dbReference type="ARBA" id="ARBA00022448"/>
    </source>
</evidence>
<dbReference type="InterPro" id="IPR029012">
    <property type="entry name" value="Helix_hairpin_bin_sf"/>
</dbReference>
<keyword evidence="7" id="KW-0175">Coiled coil</keyword>
<keyword evidence="8" id="KW-0472">Membrane</keyword>
<name>A0AAV5R140_PICKL</name>
<evidence type="ECO:0000256" key="2">
    <source>
        <dbReference type="ARBA" id="ARBA00010799"/>
    </source>
</evidence>
<comment type="similarity">
    <text evidence="2">Belongs to the WRB/GET1 family.</text>
</comment>
<gene>
    <name evidence="11" type="ORF">DAPK24_015660</name>
</gene>
<keyword evidence="4" id="KW-0812">Transmembrane</keyword>
<dbReference type="GO" id="GO:0043495">
    <property type="term" value="F:protein-membrane adaptor activity"/>
    <property type="evidence" value="ECO:0007669"/>
    <property type="project" value="TreeGrafter"/>
</dbReference>
<keyword evidence="10" id="KW-0732">Signal</keyword>
<comment type="caution">
    <text evidence="11">The sequence shown here is derived from an EMBL/GenBank/DDBJ whole genome shotgun (WGS) entry which is preliminary data.</text>
</comment>
<evidence type="ECO:0000313" key="12">
    <source>
        <dbReference type="Proteomes" id="UP001378960"/>
    </source>
</evidence>
<dbReference type="PANTHER" id="PTHR42650:SF1">
    <property type="entry name" value="GUIDED ENTRY OF TAIL-ANCHORED PROTEINS FACTOR 1"/>
    <property type="match status" value="1"/>
</dbReference>
<organism evidence="11 12">
    <name type="scientific">Pichia kluyveri</name>
    <name type="common">Yeast</name>
    <dbReference type="NCBI Taxonomy" id="36015"/>
    <lineage>
        <taxon>Eukaryota</taxon>
        <taxon>Fungi</taxon>
        <taxon>Dikarya</taxon>
        <taxon>Ascomycota</taxon>
        <taxon>Saccharomycotina</taxon>
        <taxon>Pichiomycetes</taxon>
        <taxon>Pichiales</taxon>
        <taxon>Pichiaceae</taxon>
        <taxon>Pichia</taxon>
    </lineage>
</organism>
<feature type="chain" id="PRO_5043551578" evidence="10">
    <location>
        <begin position="23"/>
        <end position="205"/>
    </location>
</feature>
<dbReference type="GO" id="GO:0005789">
    <property type="term" value="C:endoplasmic reticulum membrane"/>
    <property type="evidence" value="ECO:0007669"/>
    <property type="project" value="UniProtKB-SubCell"/>
</dbReference>
<protein>
    <submittedName>
        <fullName evidence="11">GET complex subunit</fullName>
    </submittedName>
</protein>
<dbReference type="Gene3D" id="1.10.287.660">
    <property type="entry name" value="Helix hairpin bin"/>
    <property type="match status" value="1"/>
</dbReference>
<evidence type="ECO:0000256" key="6">
    <source>
        <dbReference type="ARBA" id="ARBA00022989"/>
    </source>
</evidence>
<feature type="signal peptide" evidence="10">
    <location>
        <begin position="1"/>
        <end position="22"/>
    </location>
</feature>
<dbReference type="InterPro" id="IPR028945">
    <property type="entry name" value="Get1"/>
</dbReference>
<comment type="subcellular location">
    <subcellularLocation>
        <location evidence="1">Endoplasmic reticulum membrane</location>
        <topology evidence="1">Multi-pass membrane protein</topology>
    </subcellularLocation>
</comment>
<dbReference type="Proteomes" id="UP001378960">
    <property type="component" value="Unassembled WGS sequence"/>
</dbReference>
<evidence type="ECO:0000256" key="4">
    <source>
        <dbReference type="ARBA" id="ARBA00022692"/>
    </source>
</evidence>
<keyword evidence="12" id="KW-1185">Reference proteome</keyword>
<evidence type="ECO:0000313" key="11">
    <source>
        <dbReference type="EMBL" id="GMM44991.1"/>
    </source>
</evidence>
<reference evidence="11 12" key="1">
    <citation type="journal article" date="2023" name="Elife">
        <title>Identification of key yeast species and microbe-microbe interactions impacting larval growth of Drosophila in the wild.</title>
        <authorList>
            <person name="Mure A."/>
            <person name="Sugiura Y."/>
            <person name="Maeda R."/>
            <person name="Honda K."/>
            <person name="Sakurai N."/>
            <person name="Takahashi Y."/>
            <person name="Watada M."/>
            <person name="Katoh T."/>
            <person name="Gotoh A."/>
            <person name="Gotoh Y."/>
            <person name="Taniguchi I."/>
            <person name="Nakamura K."/>
            <person name="Hayashi T."/>
            <person name="Katayama T."/>
            <person name="Uemura T."/>
            <person name="Hattori Y."/>
        </authorList>
    </citation>
    <scope>NUCLEOTIDE SEQUENCE [LARGE SCALE GENOMIC DNA]</scope>
    <source>
        <strain evidence="11 12">PK-24</strain>
    </source>
</reference>
<keyword evidence="6" id="KW-1133">Transmembrane helix</keyword>
<evidence type="ECO:0000256" key="10">
    <source>
        <dbReference type="SAM" id="SignalP"/>
    </source>
</evidence>
<dbReference type="Pfam" id="PF04420">
    <property type="entry name" value="CHD5"/>
    <property type="match status" value="1"/>
</dbReference>
<dbReference type="PANTHER" id="PTHR42650">
    <property type="entry name" value="TAIL-ANCHORED PROTEIN INSERTION RECEPTOR WRB"/>
    <property type="match status" value="1"/>
</dbReference>
<dbReference type="GO" id="GO:0071816">
    <property type="term" value="P:tail-anchored membrane protein insertion into ER membrane"/>
    <property type="evidence" value="ECO:0007669"/>
    <property type="project" value="InterPro"/>
</dbReference>
<keyword evidence="5" id="KW-0256">Endoplasmic reticulum</keyword>
<accession>A0AAV5R140</accession>
<evidence type="ECO:0000256" key="1">
    <source>
        <dbReference type="ARBA" id="ARBA00004477"/>
    </source>
</evidence>
<evidence type="ECO:0000256" key="8">
    <source>
        <dbReference type="ARBA" id="ARBA00023136"/>
    </source>
</evidence>
<feature type="region of interest" description="Disordered" evidence="9">
    <location>
        <begin position="185"/>
        <end position="205"/>
    </location>
</feature>
<evidence type="ECO:0000256" key="9">
    <source>
        <dbReference type="SAM" id="MobiDB-lite"/>
    </source>
</evidence>
<evidence type="ECO:0000256" key="7">
    <source>
        <dbReference type="ARBA" id="ARBA00023054"/>
    </source>
</evidence>